<comment type="caution">
    <text evidence="11">Lacks conserved residue(s) required for the propagation of feature annotation.</text>
</comment>
<feature type="binding site" evidence="11">
    <location>
        <begin position="279"/>
        <end position="280"/>
    </location>
    <ligand>
        <name>FMN</name>
        <dbReference type="ChEBI" id="CHEBI:58210"/>
    </ligand>
</feature>
<comment type="cofactor">
    <cofactor evidence="11">
        <name>NADPH</name>
        <dbReference type="ChEBI" id="CHEBI:57783"/>
    </cofactor>
</comment>
<dbReference type="NCBIfam" id="TIGR02151">
    <property type="entry name" value="IPP_isom_2"/>
    <property type="match status" value="1"/>
</dbReference>
<dbReference type="SUPFAM" id="SSF51395">
    <property type="entry name" value="FMN-linked oxidoreductases"/>
    <property type="match status" value="1"/>
</dbReference>
<dbReference type="RefSeq" id="WP_120188356.1">
    <property type="nucleotide sequence ID" value="NZ_MCHY01000006.1"/>
</dbReference>
<evidence type="ECO:0000256" key="7">
    <source>
        <dbReference type="ARBA" id="ARBA00022857"/>
    </source>
</evidence>
<evidence type="ECO:0000256" key="10">
    <source>
        <dbReference type="ARBA" id="ARBA00025810"/>
    </source>
</evidence>
<name>A0A419SN29_9BACL</name>
<dbReference type="GO" id="GO:0000287">
    <property type="term" value="F:magnesium ion binding"/>
    <property type="evidence" value="ECO:0007669"/>
    <property type="project" value="UniProtKB-UniRule"/>
</dbReference>
<proteinExistence type="inferred from homology"/>
<feature type="domain" description="FMN-dependent dehydrogenase" evidence="12">
    <location>
        <begin position="166"/>
        <end position="322"/>
    </location>
</feature>
<dbReference type="GO" id="GO:0005737">
    <property type="term" value="C:cytoplasm"/>
    <property type="evidence" value="ECO:0007669"/>
    <property type="project" value="UniProtKB-SubCell"/>
</dbReference>
<keyword evidence="14" id="KW-1185">Reference proteome</keyword>
<keyword evidence="8 11" id="KW-0414">Isoprene biosynthesis</keyword>
<feature type="binding site" evidence="11">
    <location>
        <position position="183"/>
    </location>
    <ligand>
        <name>FMN</name>
        <dbReference type="ChEBI" id="CHEBI:58210"/>
    </ligand>
</feature>
<keyword evidence="4 11" id="KW-0288">FMN</keyword>
<comment type="cofactor">
    <cofactor evidence="1 11">
        <name>FMN</name>
        <dbReference type="ChEBI" id="CHEBI:58210"/>
    </cofactor>
</comment>
<feature type="binding site" evidence="11">
    <location>
        <position position="121"/>
    </location>
    <ligand>
        <name>FMN</name>
        <dbReference type="ChEBI" id="CHEBI:58210"/>
    </ligand>
</feature>
<dbReference type="Gene3D" id="3.20.20.70">
    <property type="entry name" value="Aldolase class I"/>
    <property type="match status" value="1"/>
</dbReference>
<evidence type="ECO:0000256" key="6">
    <source>
        <dbReference type="ARBA" id="ARBA00022842"/>
    </source>
</evidence>
<feature type="binding site" evidence="11">
    <location>
        <begin position="6"/>
        <end position="7"/>
    </location>
    <ligand>
        <name>substrate</name>
    </ligand>
</feature>
<evidence type="ECO:0000256" key="4">
    <source>
        <dbReference type="ARBA" id="ARBA00022643"/>
    </source>
</evidence>
<dbReference type="PANTHER" id="PTHR43665:SF1">
    <property type="entry name" value="ISOPENTENYL-DIPHOSPHATE DELTA-ISOMERASE"/>
    <property type="match status" value="1"/>
</dbReference>
<evidence type="ECO:0000256" key="11">
    <source>
        <dbReference type="HAMAP-Rule" id="MF_00354"/>
    </source>
</evidence>
<dbReference type="PIRSF" id="PIRSF003314">
    <property type="entry name" value="IPP_isomerase"/>
    <property type="match status" value="1"/>
</dbReference>
<dbReference type="Proteomes" id="UP000284219">
    <property type="component" value="Unassembled WGS sequence"/>
</dbReference>
<accession>A0A419SN29</accession>
<dbReference type="GO" id="GO:0010181">
    <property type="term" value="F:FMN binding"/>
    <property type="evidence" value="ECO:0007669"/>
    <property type="project" value="UniProtKB-UniRule"/>
</dbReference>
<dbReference type="OrthoDB" id="9795032at2"/>
<dbReference type="InterPro" id="IPR013785">
    <property type="entry name" value="Aldolase_TIM"/>
</dbReference>
<reference evidence="13 14" key="1">
    <citation type="submission" date="2016-08" db="EMBL/GenBank/DDBJ databases">
        <title>Novel Firmicute Genomes.</title>
        <authorList>
            <person name="Poppleton D.I."/>
            <person name="Gribaldo S."/>
        </authorList>
    </citation>
    <scope>NUCLEOTIDE SEQUENCE [LARGE SCALE GENOMIC DNA]</scope>
    <source>
        <strain evidence="13 14">RAOx-1</strain>
    </source>
</reference>
<evidence type="ECO:0000256" key="2">
    <source>
        <dbReference type="ARBA" id="ARBA00022490"/>
    </source>
</evidence>
<evidence type="ECO:0000256" key="1">
    <source>
        <dbReference type="ARBA" id="ARBA00001917"/>
    </source>
</evidence>
<sequence length="349" mass="37630">MQRTSRKKEHIELAYQTGLSGRHGFEDVKFVHNCIPESAFSLTSLNTVIGGLSFSSPIIINAMTGGAHETAEVNRKLAIFARECGLAMAVGSQMAAIKDPRTIESYTVARQLNPNGILMANLGAEATVAQALQAVEMIEADMLQIHLNVMQELIMPEGDRDFRGVLERIEAIVEAAPCPVMIKEVGFGIDFKAAEKLATLGIAALDIGGSGGTNFAKIENERRVDRLDMFHDWGLNTTQSLLEVAPLREGVDIIATGGISNGLEIAKALSIGAKGVGMAGYFLKLALQATEKEALLAIEQLHHQLRIVMTALGVDRLEQMGAQPVVISGDTYHWATMRGIDCAAYSQRS</sequence>
<dbReference type="InterPro" id="IPR000262">
    <property type="entry name" value="FMN-dep_DH"/>
</dbReference>
<comment type="cofactor">
    <cofactor evidence="11">
        <name>Mg(2+)</name>
        <dbReference type="ChEBI" id="CHEBI:18420"/>
    </cofactor>
</comment>
<evidence type="ECO:0000259" key="12">
    <source>
        <dbReference type="Pfam" id="PF01070"/>
    </source>
</evidence>
<comment type="subunit">
    <text evidence="10 11">Homooctamer. Dimer of tetramers.</text>
</comment>
<feature type="binding site" evidence="11">
    <location>
        <begin position="62"/>
        <end position="64"/>
    </location>
    <ligand>
        <name>FMN</name>
        <dbReference type="ChEBI" id="CHEBI:58210"/>
    </ligand>
</feature>
<dbReference type="CDD" id="cd02811">
    <property type="entry name" value="IDI-2_FMN"/>
    <property type="match status" value="1"/>
</dbReference>
<comment type="similarity">
    <text evidence="11">Belongs to the IPP isomerase type 2 family.</text>
</comment>
<comment type="function">
    <text evidence="11">Involved in the biosynthesis of isoprenoids. Catalyzes the 1,3-allylic rearrangement of the homoallylic substrate isopentenyl (IPP) to its allylic isomer, dimethylallyl diphosphate (DMAPP).</text>
</comment>
<keyword evidence="6 11" id="KW-0460">Magnesium</keyword>
<evidence type="ECO:0000256" key="8">
    <source>
        <dbReference type="ARBA" id="ARBA00023229"/>
    </source>
</evidence>
<dbReference type="PANTHER" id="PTHR43665">
    <property type="entry name" value="ISOPENTENYL-DIPHOSPHATE DELTA-ISOMERASE"/>
    <property type="match status" value="1"/>
</dbReference>
<dbReference type="GO" id="GO:0016491">
    <property type="term" value="F:oxidoreductase activity"/>
    <property type="evidence" value="ECO:0007669"/>
    <property type="project" value="InterPro"/>
</dbReference>
<keyword evidence="2 11" id="KW-0963">Cytoplasm</keyword>
<organism evidence="13 14">
    <name type="scientific">Ammoniphilus oxalaticus</name>
    <dbReference type="NCBI Taxonomy" id="66863"/>
    <lineage>
        <taxon>Bacteria</taxon>
        <taxon>Bacillati</taxon>
        <taxon>Bacillota</taxon>
        <taxon>Bacilli</taxon>
        <taxon>Bacillales</taxon>
        <taxon>Paenibacillaceae</taxon>
        <taxon>Aneurinibacillus group</taxon>
        <taxon>Ammoniphilus</taxon>
    </lineage>
</organism>
<dbReference type="GO" id="GO:0008299">
    <property type="term" value="P:isoprenoid biosynthetic process"/>
    <property type="evidence" value="ECO:0007669"/>
    <property type="project" value="UniProtKB-UniRule"/>
</dbReference>
<keyword evidence="9 11" id="KW-0413">Isomerase</keyword>
<comment type="subcellular location">
    <subcellularLocation>
        <location evidence="11">Cytoplasm</location>
    </subcellularLocation>
</comment>
<dbReference type="EC" id="5.3.3.2" evidence="11"/>
<dbReference type="EMBL" id="MCHY01000006">
    <property type="protein sequence ID" value="RKD25685.1"/>
    <property type="molecule type" value="Genomic_DNA"/>
</dbReference>
<evidence type="ECO:0000256" key="9">
    <source>
        <dbReference type="ARBA" id="ARBA00023235"/>
    </source>
</evidence>
<feature type="binding site" evidence="11">
    <location>
        <position position="152"/>
    </location>
    <ligand>
        <name>Mg(2+)</name>
        <dbReference type="ChEBI" id="CHEBI:18420"/>
    </ligand>
</feature>
<gene>
    <name evidence="11" type="primary">fni</name>
    <name evidence="13" type="ORF">BEP19_01715</name>
</gene>
<evidence type="ECO:0000313" key="14">
    <source>
        <dbReference type="Proteomes" id="UP000284219"/>
    </source>
</evidence>
<keyword evidence="5 11" id="KW-0479">Metal-binding</keyword>
<dbReference type="AlphaFoldDB" id="A0A419SN29"/>
<keyword evidence="3 11" id="KW-0285">Flavoprotein</keyword>
<evidence type="ECO:0000256" key="3">
    <source>
        <dbReference type="ARBA" id="ARBA00022630"/>
    </source>
</evidence>
<dbReference type="HAMAP" id="MF_00354">
    <property type="entry name" value="Idi_2"/>
    <property type="match status" value="1"/>
</dbReference>
<evidence type="ECO:0000256" key="5">
    <source>
        <dbReference type="ARBA" id="ARBA00022723"/>
    </source>
</evidence>
<feature type="binding site" evidence="11">
    <location>
        <position position="92"/>
    </location>
    <ligand>
        <name>FMN</name>
        <dbReference type="ChEBI" id="CHEBI:58210"/>
    </ligand>
</feature>
<feature type="binding site" evidence="11">
    <location>
        <position position="213"/>
    </location>
    <ligand>
        <name>FMN</name>
        <dbReference type="ChEBI" id="CHEBI:58210"/>
    </ligand>
</feature>
<comment type="caution">
    <text evidence="13">The sequence shown here is derived from an EMBL/GenBank/DDBJ whole genome shotgun (WGS) entry which is preliminary data.</text>
</comment>
<feature type="binding site" evidence="11">
    <location>
        <position position="151"/>
    </location>
    <ligand>
        <name>substrate</name>
    </ligand>
</feature>
<keyword evidence="7 11" id="KW-0521">NADP</keyword>
<protein>
    <recommendedName>
        <fullName evidence="11">Isopentenyl-diphosphate delta-isomerase</fullName>
        <shortName evidence="11">IPP isomerase</shortName>
        <ecNumber evidence="11">5.3.3.2</ecNumber>
    </recommendedName>
    <alternativeName>
        <fullName evidence="11">Isopentenyl diphosphate:dimethylallyl diphosphate isomerase</fullName>
    </alternativeName>
    <alternativeName>
        <fullName evidence="11">Isopentenyl pyrophosphate isomerase</fullName>
    </alternativeName>
    <alternativeName>
        <fullName evidence="11">Type 2 isopentenyl diphosphate isomerase</fullName>
        <shortName evidence="11">IDI-2</shortName>
    </alternativeName>
</protein>
<evidence type="ECO:0000313" key="13">
    <source>
        <dbReference type="EMBL" id="RKD25685.1"/>
    </source>
</evidence>
<dbReference type="InterPro" id="IPR011179">
    <property type="entry name" value="IPdP_isomerase"/>
</dbReference>
<dbReference type="GO" id="GO:0004452">
    <property type="term" value="F:isopentenyl-diphosphate delta-isomerase activity"/>
    <property type="evidence" value="ECO:0007669"/>
    <property type="project" value="UniProtKB-UniRule"/>
</dbReference>
<dbReference type="Pfam" id="PF01070">
    <property type="entry name" value="FMN_dh"/>
    <property type="match status" value="1"/>
</dbReference>
<comment type="catalytic activity">
    <reaction evidence="11">
        <text>isopentenyl diphosphate = dimethylallyl diphosphate</text>
        <dbReference type="Rhea" id="RHEA:23284"/>
        <dbReference type="ChEBI" id="CHEBI:57623"/>
        <dbReference type="ChEBI" id="CHEBI:128769"/>
        <dbReference type="EC" id="5.3.3.2"/>
    </reaction>
</comment>
<dbReference type="GO" id="GO:0070402">
    <property type="term" value="F:NADPH binding"/>
    <property type="evidence" value="ECO:0007669"/>
    <property type="project" value="UniProtKB-UniRule"/>
</dbReference>